<dbReference type="Pfam" id="PF18541">
    <property type="entry name" value="RuvC_III"/>
    <property type="match status" value="1"/>
</dbReference>
<protein>
    <recommendedName>
        <fullName evidence="12">CRISPR-associated endonuclease Cas9</fullName>
        <ecNumber evidence="12">3.1.-.-</ecNumber>
    </recommendedName>
</protein>
<feature type="binding site" evidence="12">
    <location>
        <position position="484"/>
    </location>
    <ligand>
        <name>Mg(2+)</name>
        <dbReference type="ChEBI" id="CHEBI:18420"/>
        <label>1</label>
    </ligand>
</feature>
<keyword evidence="10" id="KW-0464">Manganese</keyword>
<dbReference type="EMBL" id="NBIU01000003">
    <property type="protein sequence ID" value="PZT48835.1"/>
    <property type="molecule type" value="Genomic_DNA"/>
</dbReference>
<dbReference type="OrthoDB" id="9777169at2"/>
<dbReference type="GO" id="GO:0046872">
    <property type="term" value="F:metal ion binding"/>
    <property type="evidence" value="ECO:0007669"/>
    <property type="project" value="UniProtKB-UniRule"/>
</dbReference>
<evidence type="ECO:0000256" key="3">
    <source>
        <dbReference type="ARBA" id="ARBA00022723"/>
    </source>
</evidence>
<feature type="binding site" evidence="12">
    <location>
        <position position="488"/>
    </location>
    <ligand>
        <name>Mg(2+)</name>
        <dbReference type="ChEBI" id="CHEBI:18420"/>
        <label>2</label>
    </ligand>
</feature>
<evidence type="ECO:0000256" key="5">
    <source>
        <dbReference type="ARBA" id="ARBA00022801"/>
    </source>
</evidence>
<dbReference type="GO" id="GO:0051607">
    <property type="term" value="P:defense response to virus"/>
    <property type="evidence" value="ECO:0007669"/>
    <property type="project" value="UniProtKB-UniRule"/>
</dbReference>
<dbReference type="GO" id="GO:0003723">
    <property type="term" value="F:RNA binding"/>
    <property type="evidence" value="ECO:0007669"/>
    <property type="project" value="UniProtKB-UniRule"/>
</dbReference>
<dbReference type="InterPro" id="IPR028629">
    <property type="entry name" value="Cas9"/>
</dbReference>
<reference evidence="14 15" key="1">
    <citation type="submission" date="2017-03" db="EMBL/GenBank/DDBJ databases">
        <title>Genomic and clinical evidence uncovers the enterohepatic species Helicobacter valdiviensis as a potential human intestinal pathogen.</title>
        <authorList>
            <person name="Fresia P."/>
            <person name="Jara R."/>
            <person name="Sierra R."/>
            <person name="Ferres I."/>
            <person name="Greif G."/>
            <person name="Iraola G."/>
            <person name="Collado L."/>
        </authorList>
    </citation>
    <scope>NUCLEOTIDE SEQUENCE [LARGE SCALE GENOMIC DNA]</scope>
    <source>
        <strain evidence="14 15">WBE14</strain>
    </source>
</reference>
<dbReference type="GO" id="GO:0016787">
    <property type="term" value="F:hydrolase activity"/>
    <property type="evidence" value="ECO:0007669"/>
    <property type="project" value="UniProtKB-KW"/>
</dbReference>
<dbReference type="InterPro" id="IPR054373">
    <property type="entry name" value="Cas9_PI_C_campylobact"/>
</dbReference>
<dbReference type="PROSITE" id="PS51749">
    <property type="entry name" value="HNH_CAS9"/>
    <property type="match status" value="1"/>
</dbReference>
<dbReference type="InterPro" id="IPR033114">
    <property type="entry name" value="HNH_CAS9"/>
</dbReference>
<feature type="binding site" evidence="12">
    <location>
        <position position="7"/>
    </location>
    <ligand>
        <name>Mg(2+)</name>
        <dbReference type="ChEBI" id="CHEBI:18420"/>
        <label>1</label>
    </ligand>
</feature>
<dbReference type="GO" id="GO:0043571">
    <property type="term" value="P:maintenance of CRISPR repeat elements"/>
    <property type="evidence" value="ECO:0007669"/>
    <property type="project" value="UniProtKB-UniRule"/>
</dbReference>
<keyword evidence="7 12" id="KW-0694">RNA-binding</keyword>
<keyword evidence="5 12" id="KW-0378">Hydrolase</keyword>
<evidence type="ECO:0000256" key="2">
    <source>
        <dbReference type="ARBA" id="ARBA00022722"/>
    </source>
</evidence>
<evidence type="ECO:0000256" key="6">
    <source>
        <dbReference type="ARBA" id="ARBA00022842"/>
    </source>
</evidence>
<evidence type="ECO:0000256" key="4">
    <source>
        <dbReference type="ARBA" id="ARBA00022759"/>
    </source>
</evidence>
<evidence type="ECO:0000256" key="9">
    <source>
        <dbReference type="ARBA" id="ARBA00023125"/>
    </source>
</evidence>
<feature type="active site" description="Proton acceptor for HNH nuclease domain" evidence="12">
    <location>
        <position position="564"/>
    </location>
</feature>
<comment type="similarity">
    <text evidence="12">Belongs to the CRISPR-associated Cas9 family.</text>
</comment>
<dbReference type="InterPro" id="IPR041383">
    <property type="entry name" value="RuvC_III"/>
</dbReference>
<evidence type="ECO:0000256" key="12">
    <source>
        <dbReference type="HAMAP-Rule" id="MF_01480"/>
    </source>
</evidence>
<dbReference type="Pfam" id="PF22129">
    <property type="entry name" value="CjCas9_WED-like"/>
    <property type="match status" value="1"/>
</dbReference>
<dbReference type="HAMAP" id="MF_01480">
    <property type="entry name" value="Cas9"/>
    <property type="match status" value="1"/>
</dbReference>
<feature type="active site" description="For RuvC-like nuclease domain" evidence="12">
    <location>
        <position position="7"/>
    </location>
</feature>
<dbReference type="RefSeq" id="WP_111229145.1">
    <property type="nucleotide sequence ID" value="NZ_NBIU01000003.1"/>
</dbReference>
<proteinExistence type="inferred from homology"/>
<dbReference type="Pfam" id="PF22131">
    <property type="entry name" value="CjCas9_PI_CTD"/>
    <property type="match status" value="1"/>
</dbReference>
<keyword evidence="15" id="KW-1185">Reference proteome</keyword>
<keyword evidence="3 12" id="KW-0479">Metal-binding</keyword>
<evidence type="ECO:0000313" key="14">
    <source>
        <dbReference type="EMBL" id="PZT48835.1"/>
    </source>
</evidence>
<comment type="cofactor">
    <cofactor evidence="1 12">
        <name>Mg(2+)</name>
        <dbReference type="ChEBI" id="CHEBI:18420"/>
    </cofactor>
</comment>
<dbReference type="AlphaFoldDB" id="A0A2W6MWE0"/>
<dbReference type="GO" id="GO:0003677">
    <property type="term" value="F:DNA binding"/>
    <property type="evidence" value="ECO:0007669"/>
    <property type="project" value="UniProtKB-UniRule"/>
</dbReference>
<dbReference type="NCBIfam" id="TIGR01865">
    <property type="entry name" value="cas_Csn1"/>
    <property type="match status" value="1"/>
</dbReference>
<dbReference type="Pfam" id="PF13395">
    <property type="entry name" value="HNH_4"/>
    <property type="match status" value="1"/>
</dbReference>
<feature type="binding site" evidence="12">
    <location>
        <position position="7"/>
    </location>
    <ligand>
        <name>Mg(2+)</name>
        <dbReference type="ChEBI" id="CHEBI:18420"/>
        <label>2</label>
    </ligand>
</feature>
<gene>
    <name evidence="12" type="primary">cas9</name>
    <name evidence="14" type="ORF">B6S12_01965</name>
</gene>
<feature type="domain" description="HNH Cas9-type" evidence="13">
    <location>
        <begin position="492"/>
        <end position="642"/>
    </location>
</feature>
<evidence type="ECO:0000256" key="1">
    <source>
        <dbReference type="ARBA" id="ARBA00001946"/>
    </source>
</evidence>
<keyword evidence="6 12" id="KW-0460">Magnesium</keyword>
<dbReference type="InterPro" id="IPR054369">
    <property type="entry name" value="Cas9_WED"/>
</dbReference>
<feature type="binding site" evidence="12">
    <location>
        <position position="710"/>
    </location>
    <ligand>
        <name>Mg(2+)</name>
        <dbReference type="ChEBI" id="CHEBI:18420"/>
        <label>2</label>
    </ligand>
</feature>
<organism evidence="14 15">
    <name type="scientific">Helicobacter valdiviensis</name>
    <dbReference type="NCBI Taxonomy" id="1458358"/>
    <lineage>
        <taxon>Bacteria</taxon>
        <taxon>Pseudomonadati</taxon>
        <taxon>Campylobacterota</taxon>
        <taxon>Epsilonproteobacteria</taxon>
        <taxon>Campylobacterales</taxon>
        <taxon>Helicobacteraceae</taxon>
        <taxon>Helicobacter</taxon>
    </lineage>
</organism>
<comment type="caution">
    <text evidence="14">The sequence shown here is derived from an EMBL/GenBank/DDBJ whole genome shotgun (WGS) entry which is preliminary data.</text>
</comment>
<dbReference type="EC" id="3.1.-.-" evidence="12"/>
<comment type="domain">
    <text evidence="12">Has 2 endonuclease domains. The discontinuous RuvC-like domain cleaves the target DNA noncomplementary to crRNA while the HNH nuclease domain cleaves the target DNA complementary to crRNA.</text>
</comment>
<keyword evidence="4 12" id="KW-0255">Endonuclease</keyword>
<dbReference type="Proteomes" id="UP000249746">
    <property type="component" value="Unassembled WGS sequence"/>
</dbReference>
<dbReference type="InterPro" id="IPR003615">
    <property type="entry name" value="HNH_nuc"/>
</dbReference>
<evidence type="ECO:0000313" key="15">
    <source>
        <dbReference type="Proteomes" id="UP000249746"/>
    </source>
</evidence>
<comment type="function">
    <text evidence="12">CRISPR (clustered regularly interspaced short palindromic repeat) is an adaptive immune system that provides protection against mobile genetic elements (viruses, transposable elements and conjugative plasmids). CRISPR clusters contain spacers, sequences complementary to antecedent mobile elements, and target invading nucleic acids. CRISPR clusters are transcribed and processed into CRISPR RNA (crRNA). In type II CRISPR systems correct processing of pre-crRNA requires a trans-encoded small RNA (tracrRNA), endogenous ribonuclease 3 (rnc) and this protein. The tracrRNA serves as a guide for ribonuclease 3-aided processing of pre-crRNA. Subsequently Cas9/crRNA/tracrRNA endonucleolytically cleaves linear or circular dsDNA target complementary to the spacer; Cas9 is inactive in the absence of the 2 guide RNAs (gRNA). Cas9 recognizes the protospacer adjacent motif (PAM) in the CRISPR repeat sequences to help distinguish self versus nonself, as targets within the bacterial CRISPR locus do not have PAMs. PAM recognition is also required for catalytic activity.</text>
</comment>
<dbReference type="InterPro" id="IPR036397">
    <property type="entry name" value="RNaseH_sf"/>
</dbReference>
<keyword evidence="2 12" id="KW-0540">Nuclease</keyword>
<keyword evidence="9 12" id="KW-0238">DNA-binding</keyword>
<evidence type="ECO:0000256" key="7">
    <source>
        <dbReference type="ARBA" id="ARBA00022884"/>
    </source>
</evidence>
<evidence type="ECO:0000259" key="13">
    <source>
        <dbReference type="PROSITE" id="PS51749"/>
    </source>
</evidence>
<evidence type="ECO:0000256" key="11">
    <source>
        <dbReference type="ARBA" id="ARBA00046380"/>
    </source>
</evidence>
<evidence type="ECO:0000256" key="10">
    <source>
        <dbReference type="ARBA" id="ARBA00023211"/>
    </source>
</evidence>
<dbReference type="GO" id="GO:0004519">
    <property type="term" value="F:endonuclease activity"/>
    <property type="evidence" value="ECO:0007669"/>
    <property type="project" value="UniProtKB-UniRule"/>
</dbReference>
<accession>A0A2W6MWE0</accession>
<evidence type="ECO:0000256" key="8">
    <source>
        <dbReference type="ARBA" id="ARBA00023118"/>
    </source>
</evidence>
<comment type="subunit">
    <text evidence="11 12">Monomer. Binds crRNA and tracrRNA.</text>
</comment>
<dbReference type="Gene3D" id="3.30.420.10">
    <property type="entry name" value="Ribonuclease H-like superfamily/Ribonuclease H"/>
    <property type="match status" value="3"/>
</dbReference>
<name>A0A2W6MWE0_9HELI</name>
<feature type="binding site" evidence="12">
    <location>
        <position position="488"/>
    </location>
    <ligand>
        <name>Mg(2+)</name>
        <dbReference type="ChEBI" id="CHEBI:18420"/>
        <label>1</label>
    </ligand>
</feature>
<keyword evidence="8 12" id="KW-0051">Antiviral defense</keyword>
<sequence>MKILGFDIGVSSIGWAFVEDNKLQDCGVRIFTQAENPKNKESLALPRRNARSTRRRLNRRSARMRAMKHILSNEFGLKYEDYIAEDGVLPKAFKGKLISPYELRYKAINEALSKEELARVILHITKHRGYIAKNSKNTNINEKGKILKALKENGEKLKNYRSVGEYFYKEFFQNTQGNFKKVRNTTSSYENCVLASDLEEELKLIFKKQNEFGMKLSKKFIDNVINIAFFQRPLKDFSQSVGVCTFFENEKRAPKNSYSAWEFVALSKIVNEFYSIKNNYGIIFNKEVLLEVLNHILKKGNITYAKLRQIIKLEDGVSFKSLKYDKDNAESKKFVEFKKLSEFNKALGEHSLTREILDEISKDITLMKDESKLKEKLQNYPLTQAQLEALVQLDFKEHINLSFKALNLIVPLMKELKRYDEACLELGLKKKENTIQHKLLPPFCETLYAEEINNPVVLRVIKEYRKVLNALIKKYGLVHKIHIEFAREVGVSKEIRNKIEKEQQENAELNKWAEEQCVKLEIKSSSKNKLKLKLWKEQKEFCAYSGKKITLKDLQDEKALEIDHIYPYSRSFDDSYNNKVLVFIKENQEKGNKTPFEAFGSNKAKWEAIKSASSILPFKKRQKILDEKFIDKVQKDFIARNLNDTRYATTLISKYTKEYLEFLPLQEGENKQSGDRGSKIHVQATNGTLTATLRHFLGFGSKNRKGHLHHGLDAVIIAYCTNSMIQAFSQFKKEQELLKLKMLANKIDKEQYKIKQKFFDPFEKGFRDEILSKVNAIFVSKPPRKKTRGALHEETFCAKEKFLKLYGGEEGLKKALEYGKVRKIGENKYVSNGDMIRVDIFKHKKSNKFYGVPIYTMDFALGVLPNRAVVSGKKDGIIKDWLEMDENFEFCFSLYKDDLLLLKKKGMQEVEFVYYVSFNVSSVSIRIAKHDNQSENLSDNQKQLFTKLEKDKVETEGIGIQNLEVFEKYIVSPLGEKFKAQFAPREMMKKK</sequence>